<sequence length="60" mass="6529">MCRGRAAMLRVARAGHLPEVVRLIGPPTLAVGSVTAASRPVQRREVGQSLQWTGGRWHAR</sequence>
<keyword evidence="2" id="KW-1185">Reference proteome</keyword>
<comment type="caution">
    <text evidence="1">The sequence shown here is derived from an EMBL/GenBank/DDBJ whole genome shotgun (WGS) entry which is preliminary data.</text>
</comment>
<dbReference type="EMBL" id="SUMC01000056">
    <property type="protein sequence ID" value="TKA03170.1"/>
    <property type="molecule type" value="Genomic_DNA"/>
</dbReference>
<proteinExistence type="predicted"/>
<accession>A0A4U0S2R3</accession>
<dbReference type="Proteomes" id="UP000305778">
    <property type="component" value="Unassembled WGS sequence"/>
</dbReference>
<evidence type="ECO:0000313" key="1">
    <source>
        <dbReference type="EMBL" id="TKA03170.1"/>
    </source>
</evidence>
<gene>
    <name evidence="1" type="ORF">FCI23_37080</name>
</gene>
<name>A0A4U0S2R3_9ACTN</name>
<organism evidence="1 2">
    <name type="scientific">Actinacidiphila oryziradicis</name>
    <dbReference type="NCBI Taxonomy" id="2571141"/>
    <lineage>
        <taxon>Bacteria</taxon>
        <taxon>Bacillati</taxon>
        <taxon>Actinomycetota</taxon>
        <taxon>Actinomycetes</taxon>
        <taxon>Kitasatosporales</taxon>
        <taxon>Streptomycetaceae</taxon>
        <taxon>Actinacidiphila</taxon>
    </lineage>
</organism>
<dbReference type="AlphaFoldDB" id="A0A4U0S2R3"/>
<evidence type="ECO:0000313" key="2">
    <source>
        <dbReference type="Proteomes" id="UP000305778"/>
    </source>
</evidence>
<reference evidence="1 2" key="1">
    <citation type="submission" date="2019-04" db="EMBL/GenBank/DDBJ databases">
        <title>Streptomyces oryziradicis sp. nov., a novel actinomycete isolated from rhizosphere soil of rice (Oryza sativa L.).</title>
        <authorList>
            <person name="Li C."/>
        </authorList>
    </citation>
    <scope>NUCLEOTIDE SEQUENCE [LARGE SCALE GENOMIC DNA]</scope>
    <source>
        <strain evidence="1 2">NEAU-C40</strain>
    </source>
</reference>
<protein>
    <submittedName>
        <fullName evidence="1">Uncharacterized protein</fullName>
    </submittedName>
</protein>